<dbReference type="InterPro" id="IPR005537">
    <property type="entry name" value="RAMP_III_fam"/>
</dbReference>
<dbReference type="GO" id="GO:0051607">
    <property type="term" value="P:defense response to virus"/>
    <property type="evidence" value="ECO:0007669"/>
    <property type="project" value="UniProtKB-KW"/>
</dbReference>
<evidence type="ECO:0000256" key="1">
    <source>
        <dbReference type="ARBA" id="ARBA00023118"/>
    </source>
</evidence>
<feature type="domain" description="CRISPR type III-associated protein" evidence="2">
    <location>
        <begin position="8"/>
        <end position="202"/>
    </location>
</feature>
<protein>
    <submittedName>
        <fullName evidence="3">CRISPR-associated protein Cmr1</fullName>
    </submittedName>
</protein>
<evidence type="ECO:0000313" key="3">
    <source>
        <dbReference type="EMBL" id="GAQ24755.1"/>
    </source>
</evidence>
<dbReference type="Pfam" id="PF03787">
    <property type="entry name" value="RAMPs"/>
    <property type="match status" value="1"/>
</dbReference>
<dbReference type="AlphaFoldDB" id="A0A0U9HKB9"/>
<reference evidence="3" key="1">
    <citation type="journal article" date="2016" name="Genome Announc.">
        <title>Draft Genome Sequence of the Syntrophic Lactate-Degrading Bacterium Tepidanaerobacter syntrophicus JLT.</title>
        <authorList>
            <person name="Matsuura N."/>
            <person name="Ohashi A."/>
            <person name="Tourlousse D.M."/>
            <person name="Sekiguchi Y."/>
        </authorList>
    </citation>
    <scope>NUCLEOTIDE SEQUENCE [LARGE SCALE GENOMIC DNA]</scope>
    <source>
        <strain evidence="3">JL</strain>
    </source>
</reference>
<evidence type="ECO:0000259" key="2">
    <source>
        <dbReference type="Pfam" id="PF03787"/>
    </source>
</evidence>
<dbReference type="RefSeq" id="WP_059031877.1">
    <property type="nucleotide sequence ID" value="NZ_BSDW01000001.1"/>
</dbReference>
<dbReference type="STRING" id="224999.GCA_001485475_00761"/>
<accession>A0A0U9HKB9</accession>
<keyword evidence="4" id="KW-1185">Reference proteome</keyword>
<organism evidence="3">
    <name type="scientific">Tepidanaerobacter syntrophicus</name>
    <dbReference type="NCBI Taxonomy" id="224999"/>
    <lineage>
        <taxon>Bacteria</taxon>
        <taxon>Bacillati</taxon>
        <taxon>Bacillota</taxon>
        <taxon>Clostridia</taxon>
        <taxon>Thermosediminibacterales</taxon>
        <taxon>Tepidanaerobacteraceae</taxon>
        <taxon>Tepidanaerobacter</taxon>
    </lineage>
</organism>
<proteinExistence type="predicted"/>
<dbReference type="Proteomes" id="UP000062160">
    <property type="component" value="Unassembled WGS sequence"/>
</dbReference>
<evidence type="ECO:0000313" key="4">
    <source>
        <dbReference type="Proteomes" id="UP000062160"/>
    </source>
</evidence>
<name>A0A0U9HKB9_9FIRM</name>
<keyword evidence="1" id="KW-0051">Antiviral defense</keyword>
<sequence>MTTLKIKVNTVTPLWTGNASGTCKRIQPQSVMGSLRFWFEVICYASSKIDVKSYQAEKVDYNKFKSGVYNILSSAERNNEVGMSLFEIKQRSLEELKVSLPSQIFGCNGWCGFVKIKKLEYSIHSFLNDQLELPKYILKESIERQKPSKWYYEKPYFWGDFCLYLELESDELKKTIIYPLLHFIEIYGFIGGKNNLGYGRVKFEVEDENLEIYNSFKIKGYPEINCSEIVKENIANFKDLLEDSLIENRQIGLYIMGRSKDTDYKKISEKLVKYKSDMRSAVDDKEKRHYIFGSTKRDKYQNIEGPNATKIIPWINKTANNSYQYGFISLILLQKFLSGVSR</sequence>
<dbReference type="EMBL" id="DF977000">
    <property type="protein sequence ID" value="GAQ24755.1"/>
    <property type="molecule type" value="Genomic_DNA"/>
</dbReference>
<gene>
    <name evidence="3" type="ORF">TSYNT_6135</name>
</gene>